<gene>
    <name evidence="4" type="ORF">FRY97_01145</name>
</gene>
<dbReference type="GO" id="GO:0043456">
    <property type="term" value="P:regulation of pentose-phosphate shunt"/>
    <property type="evidence" value="ECO:0007669"/>
    <property type="project" value="TreeGrafter"/>
</dbReference>
<dbReference type="GO" id="GO:0005829">
    <property type="term" value="C:cytosol"/>
    <property type="evidence" value="ECO:0007669"/>
    <property type="project" value="TreeGrafter"/>
</dbReference>
<dbReference type="InterPro" id="IPR013078">
    <property type="entry name" value="His_Pase_superF_clade-1"/>
</dbReference>
<keyword evidence="1" id="KW-0378">Hydrolase</keyword>
<keyword evidence="5" id="KW-1185">Reference proteome</keyword>
<feature type="active site" description="Proton donor/acceptor" evidence="2">
    <location>
        <position position="83"/>
    </location>
</feature>
<evidence type="ECO:0000256" key="1">
    <source>
        <dbReference type="ARBA" id="ARBA00022801"/>
    </source>
</evidence>
<dbReference type="Pfam" id="PF00300">
    <property type="entry name" value="His_Phos_1"/>
    <property type="match status" value="1"/>
</dbReference>
<dbReference type="AlphaFoldDB" id="A0A5C6S4N3"/>
<dbReference type="InterPro" id="IPR029033">
    <property type="entry name" value="His_PPase_superfam"/>
</dbReference>
<dbReference type="SUPFAM" id="SSF53254">
    <property type="entry name" value="Phosphoglycerate mutase-like"/>
    <property type="match status" value="1"/>
</dbReference>
<dbReference type="CDD" id="cd07067">
    <property type="entry name" value="HP_PGM_like"/>
    <property type="match status" value="1"/>
</dbReference>
<dbReference type="OrthoDB" id="9782128at2"/>
<evidence type="ECO:0000256" key="3">
    <source>
        <dbReference type="PIRSR" id="PIRSR613078-2"/>
    </source>
</evidence>
<dbReference type="InterPro" id="IPR001345">
    <property type="entry name" value="PG/BPGM_mutase_AS"/>
</dbReference>
<dbReference type="InterPro" id="IPR051695">
    <property type="entry name" value="Phosphoglycerate_Mutase"/>
</dbReference>
<dbReference type="Proteomes" id="UP000321580">
    <property type="component" value="Unassembled WGS sequence"/>
</dbReference>
<dbReference type="RefSeq" id="WP_147165578.1">
    <property type="nucleotide sequence ID" value="NZ_VOOR01000002.1"/>
</dbReference>
<dbReference type="PANTHER" id="PTHR46517:SF1">
    <property type="entry name" value="FRUCTOSE-2,6-BISPHOSPHATASE TIGAR"/>
    <property type="match status" value="1"/>
</dbReference>
<feature type="binding site" evidence="3">
    <location>
        <begin position="9"/>
        <end position="16"/>
    </location>
    <ligand>
        <name>substrate</name>
    </ligand>
</feature>
<accession>A0A5C6S4N3</accession>
<evidence type="ECO:0000313" key="5">
    <source>
        <dbReference type="Proteomes" id="UP000321580"/>
    </source>
</evidence>
<feature type="active site" description="Tele-phosphohistidine intermediate" evidence="2">
    <location>
        <position position="10"/>
    </location>
</feature>
<proteinExistence type="predicted"/>
<dbReference type="Gene3D" id="3.40.50.1240">
    <property type="entry name" value="Phosphoglycerate mutase-like"/>
    <property type="match status" value="1"/>
</dbReference>
<name>A0A5C6S4N3_9BACT</name>
<organism evidence="4 5">
    <name type="scientific">Phaeodactylibacter luteus</name>
    <dbReference type="NCBI Taxonomy" id="1564516"/>
    <lineage>
        <taxon>Bacteria</taxon>
        <taxon>Pseudomonadati</taxon>
        <taxon>Bacteroidota</taxon>
        <taxon>Saprospiria</taxon>
        <taxon>Saprospirales</taxon>
        <taxon>Haliscomenobacteraceae</taxon>
        <taxon>Phaeodactylibacter</taxon>
    </lineage>
</organism>
<reference evidence="4 5" key="1">
    <citation type="submission" date="2019-08" db="EMBL/GenBank/DDBJ databases">
        <title>Genome of Phaeodactylibacter luteus.</title>
        <authorList>
            <person name="Bowman J.P."/>
        </authorList>
    </citation>
    <scope>NUCLEOTIDE SEQUENCE [LARGE SCALE GENOMIC DNA]</scope>
    <source>
        <strain evidence="4 5">KCTC 42180</strain>
    </source>
</reference>
<dbReference type="PIRSF" id="PIRSF000709">
    <property type="entry name" value="6PFK_2-Ptase"/>
    <property type="match status" value="1"/>
</dbReference>
<comment type="caution">
    <text evidence="4">The sequence shown here is derived from an EMBL/GenBank/DDBJ whole genome shotgun (WGS) entry which is preliminary data.</text>
</comment>
<sequence>MEKLVYIVRHGQTDFNLKGIVQGQGVDTSLNDTGRQQAKAFYDFHHRVGFDAVLTSRLKRTHETVAPFISDGLPWEQFAALNEIGWGEHEGKVSTPDMHQEYFAVVNAWKAGDYHARLEGGESAADVGERLAEFVSHLQQRPEPKILVCSHGRAMRALMCLLAGQPLSRMDEYQHANTGLYKTAYEGTGFRFLLQNDLSHLDSLKI</sequence>
<dbReference type="GO" id="GO:0045820">
    <property type="term" value="P:negative regulation of glycolytic process"/>
    <property type="evidence" value="ECO:0007669"/>
    <property type="project" value="TreeGrafter"/>
</dbReference>
<dbReference type="EMBL" id="VOOR01000002">
    <property type="protein sequence ID" value="TXB69446.1"/>
    <property type="molecule type" value="Genomic_DNA"/>
</dbReference>
<evidence type="ECO:0000313" key="4">
    <source>
        <dbReference type="EMBL" id="TXB69446.1"/>
    </source>
</evidence>
<dbReference type="PROSITE" id="PS00175">
    <property type="entry name" value="PG_MUTASE"/>
    <property type="match status" value="1"/>
</dbReference>
<dbReference type="SMART" id="SM00855">
    <property type="entry name" value="PGAM"/>
    <property type="match status" value="1"/>
</dbReference>
<feature type="binding site" evidence="3">
    <location>
        <position position="60"/>
    </location>
    <ligand>
        <name>substrate</name>
    </ligand>
</feature>
<dbReference type="GO" id="GO:0004331">
    <property type="term" value="F:fructose-2,6-bisphosphate 2-phosphatase activity"/>
    <property type="evidence" value="ECO:0007669"/>
    <property type="project" value="TreeGrafter"/>
</dbReference>
<protein>
    <submittedName>
        <fullName evidence="4">Histidine phosphatase family protein</fullName>
    </submittedName>
</protein>
<dbReference type="PANTHER" id="PTHR46517">
    <property type="entry name" value="FRUCTOSE-2,6-BISPHOSPHATASE TIGAR"/>
    <property type="match status" value="1"/>
</dbReference>
<evidence type="ECO:0000256" key="2">
    <source>
        <dbReference type="PIRSR" id="PIRSR613078-1"/>
    </source>
</evidence>